<feature type="compositionally biased region" description="Polar residues" evidence="1">
    <location>
        <begin position="90"/>
        <end position="99"/>
    </location>
</feature>
<reference evidence="2 3" key="1">
    <citation type="submission" date="2016-11" db="EMBL/GenBank/DDBJ databases">
        <authorList>
            <person name="Jaros S."/>
            <person name="Januszkiewicz K."/>
            <person name="Wedrychowicz H."/>
        </authorList>
    </citation>
    <scope>NUCLEOTIDE SEQUENCE [LARGE SCALE GENOMIC DNA]</scope>
    <source>
        <strain evidence="2 3">DSM 18119</strain>
    </source>
</reference>
<evidence type="ECO:0000256" key="1">
    <source>
        <dbReference type="SAM" id="MobiDB-lite"/>
    </source>
</evidence>
<protein>
    <submittedName>
        <fullName evidence="2">Uncharacterized protein</fullName>
    </submittedName>
</protein>
<feature type="region of interest" description="Disordered" evidence="1">
    <location>
        <begin position="125"/>
        <end position="190"/>
    </location>
</feature>
<dbReference type="AlphaFoldDB" id="A0A1M4UJ58"/>
<name>A0A1M4UJ58_9BACT</name>
<accession>A0A1M4UJ58</accession>
<dbReference type="RefSeq" id="WP_072833821.1">
    <property type="nucleotide sequence ID" value="NZ_FQUU01000002.1"/>
</dbReference>
<feature type="compositionally biased region" description="Basic and acidic residues" evidence="1">
    <location>
        <begin position="45"/>
        <end position="62"/>
    </location>
</feature>
<sequence>MNTRKDNSNRIPENDPSKAIDSKKEVADSNDEKIDQDFPGYPHYPAKEDIMDQRTDTHRVDMDVENIPANRNTTGVSQRFSNDSDRQRSENAMQPQPGSGNDDLGIKMGNEADVTDDELAVLNATDAEIGVPQNISNEDLADLDVPGSDLDDENESIGEEDEENNYYSLGGDRHEGQEEDPYSDPKRGND</sequence>
<feature type="compositionally biased region" description="Acidic residues" evidence="1">
    <location>
        <begin position="149"/>
        <end position="164"/>
    </location>
</feature>
<evidence type="ECO:0000313" key="3">
    <source>
        <dbReference type="Proteomes" id="UP000184048"/>
    </source>
</evidence>
<feature type="compositionally biased region" description="Basic and acidic residues" evidence="1">
    <location>
        <begin position="1"/>
        <end position="36"/>
    </location>
</feature>
<feature type="region of interest" description="Disordered" evidence="1">
    <location>
        <begin position="1"/>
        <end position="112"/>
    </location>
</feature>
<keyword evidence="3" id="KW-1185">Reference proteome</keyword>
<dbReference type="Proteomes" id="UP000184048">
    <property type="component" value="Unassembled WGS sequence"/>
</dbReference>
<dbReference type="STRING" id="1121884.SAMN02745131_00674"/>
<gene>
    <name evidence="2" type="ORF">SAMN02745131_00674</name>
</gene>
<proteinExistence type="predicted"/>
<dbReference type="EMBL" id="FQUU01000002">
    <property type="protein sequence ID" value="SHE56694.1"/>
    <property type="molecule type" value="Genomic_DNA"/>
</dbReference>
<organism evidence="2 3">
    <name type="scientific">Flavisolibacter ginsengisoli DSM 18119</name>
    <dbReference type="NCBI Taxonomy" id="1121884"/>
    <lineage>
        <taxon>Bacteria</taxon>
        <taxon>Pseudomonadati</taxon>
        <taxon>Bacteroidota</taxon>
        <taxon>Chitinophagia</taxon>
        <taxon>Chitinophagales</taxon>
        <taxon>Chitinophagaceae</taxon>
        <taxon>Flavisolibacter</taxon>
    </lineage>
</organism>
<evidence type="ECO:0000313" key="2">
    <source>
        <dbReference type="EMBL" id="SHE56694.1"/>
    </source>
</evidence>
<feature type="compositionally biased region" description="Polar residues" evidence="1">
    <location>
        <begin position="69"/>
        <end position="81"/>
    </location>
</feature>
<dbReference type="OrthoDB" id="680877at2"/>